<evidence type="ECO:0000313" key="3">
    <source>
        <dbReference type="Proteomes" id="UP001153714"/>
    </source>
</evidence>
<gene>
    <name evidence="2" type="ORF">DIATSA_LOCUS11928</name>
</gene>
<dbReference type="AlphaFoldDB" id="A0A9N9REE1"/>
<dbReference type="OrthoDB" id="443401at2759"/>
<name>A0A9N9REE1_9NEOP</name>
<proteinExistence type="predicted"/>
<accession>A0A9N9REE1</accession>
<keyword evidence="3" id="KW-1185">Reference proteome</keyword>
<dbReference type="EMBL" id="OU893337">
    <property type="protein sequence ID" value="CAG9794563.1"/>
    <property type="molecule type" value="Genomic_DNA"/>
</dbReference>
<keyword evidence="1" id="KW-0175">Coiled coil</keyword>
<feature type="coiled-coil region" evidence="1">
    <location>
        <begin position="37"/>
        <end position="71"/>
    </location>
</feature>
<reference evidence="2" key="1">
    <citation type="submission" date="2021-12" db="EMBL/GenBank/DDBJ databases">
        <authorList>
            <person name="King R."/>
        </authorList>
    </citation>
    <scope>NUCLEOTIDE SEQUENCE</scope>
</reference>
<reference evidence="2" key="2">
    <citation type="submission" date="2022-10" db="EMBL/GenBank/DDBJ databases">
        <authorList>
            <consortium name="ENA_rothamsted_submissions"/>
            <consortium name="culmorum"/>
            <person name="King R."/>
        </authorList>
    </citation>
    <scope>NUCLEOTIDE SEQUENCE</scope>
</reference>
<evidence type="ECO:0000313" key="2">
    <source>
        <dbReference type="EMBL" id="CAG9794563.1"/>
    </source>
</evidence>
<evidence type="ECO:0000256" key="1">
    <source>
        <dbReference type="SAM" id="Coils"/>
    </source>
</evidence>
<dbReference type="Proteomes" id="UP001153714">
    <property type="component" value="Chromosome 6"/>
</dbReference>
<organism evidence="2 3">
    <name type="scientific">Diatraea saccharalis</name>
    <name type="common">sugarcane borer</name>
    <dbReference type="NCBI Taxonomy" id="40085"/>
    <lineage>
        <taxon>Eukaryota</taxon>
        <taxon>Metazoa</taxon>
        <taxon>Ecdysozoa</taxon>
        <taxon>Arthropoda</taxon>
        <taxon>Hexapoda</taxon>
        <taxon>Insecta</taxon>
        <taxon>Pterygota</taxon>
        <taxon>Neoptera</taxon>
        <taxon>Endopterygota</taxon>
        <taxon>Lepidoptera</taxon>
        <taxon>Glossata</taxon>
        <taxon>Ditrysia</taxon>
        <taxon>Pyraloidea</taxon>
        <taxon>Crambidae</taxon>
        <taxon>Crambinae</taxon>
        <taxon>Diatraea</taxon>
    </lineage>
</organism>
<sequence length="101" mass="11601">MVMDMMKRAQALLETQLQQQMLLIDKLESGNVTGPQKVALMDAINSAQEGIEKLRKELFAYNGTLRQMQVNAKKPRTRQEAEKEILDAELDMFTKQQVFTL</sequence>
<protein>
    <submittedName>
        <fullName evidence="2">Uncharacterized protein</fullName>
    </submittedName>
</protein>